<dbReference type="PANTHER" id="PTHR45672:SF3">
    <property type="entry name" value="THIOREDOXIN DOMAIN-CONTAINING PROTEIN 5"/>
    <property type="match status" value="1"/>
</dbReference>
<dbReference type="CDD" id="cd02961">
    <property type="entry name" value="PDI_a_family"/>
    <property type="match status" value="1"/>
</dbReference>
<dbReference type="Gene3D" id="3.40.30.10">
    <property type="entry name" value="Glutaredoxin"/>
    <property type="match status" value="1"/>
</dbReference>
<dbReference type="PROSITE" id="PS00194">
    <property type="entry name" value="THIOREDOXIN_1"/>
    <property type="match status" value="1"/>
</dbReference>
<feature type="domain" description="Thioredoxin" evidence="4">
    <location>
        <begin position="17"/>
        <end position="142"/>
    </location>
</feature>
<evidence type="ECO:0000313" key="5">
    <source>
        <dbReference type="EMBL" id="SAM76444.1"/>
    </source>
</evidence>
<evidence type="ECO:0000313" key="6">
    <source>
        <dbReference type="EMBL" id="SYW86138.1"/>
    </source>
</evidence>
<dbReference type="GO" id="GO:0006457">
    <property type="term" value="P:protein folding"/>
    <property type="evidence" value="ECO:0007669"/>
    <property type="project" value="TreeGrafter"/>
</dbReference>
<evidence type="ECO:0000256" key="1">
    <source>
        <dbReference type="ARBA" id="ARBA00006347"/>
    </source>
</evidence>
<protein>
    <recommendedName>
        <fullName evidence="4">Thioredoxin domain-containing protein</fullName>
    </recommendedName>
</protein>
<dbReference type="InterPro" id="IPR013766">
    <property type="entry name" value="Thioredoxin_domain"/>
</dbReference>
<dbReference type="Proteomes" id="UP000658997">
    <property type="component" value="Unassembled WGS sequence"/>
</dbReference>
<proteinExistence type="inferred from homology"/>
<dbReference type="InterPro" id="IPR051063">
    <property type="entry name" value="PDI"/>
</dbReference>
<dbReference type="OrthoDB" id="72053at2759"/>
<keyword evidence="2 3" id="KW-0732">Signal</keyword>
<dbReference type="InterPro" id="IPR017937">
    <property type="entry name" value="Thioredoxin_CS"/>
</dbReference>
<dbReference type="InterPro" id="IPR036249">
    <property type="entry name" value="Thioredoxin-like_sf"/>
</dbReference>
<dbReference type="PANTHER" id="PTHR45672">
    <property type="entry name" value="PROTEIN DISULFIDE-ISOMERASE C17H9.14C-RELATED"/>
    <property type="match status" value="1"/>
</dbReference>
<evidence type="ECO:0000259" key="4">
    <source>
        <dbReference type="PROSITE" id="PS51352"/>
    </source>
</evidence>
<name>A0A1K0H8E2_9BASI</name>
<keyword evidence="8" id="KW-1185">Reference proteome</keyword>
<feature type="chain" id="PRO_5038218846" description="Thioredoxin domain-containing protein" evidence="3">
    <location>
        <begin position="26"/>
        <end position="156"/>
    </location>
</feature>
<dbReference type="SUPFAM" id="SSF52833">
    <property type="entry name" value="Thioredoxin-like"/>
    <property type="match status" value="1"/>
</dbReference>
<reference evidence="7" key="2">
    <citation type="submission" date="2016-04" db="EMBL/GenBank/DDBJ databases">
        <authorList>
            <person name="Guldener U."/>
            <person name="Guldener U."/>
        </authorList>
    </citation>
    <scope>NUCLEOTIDE SEQUENCE [LARGE SCALE GENOMIC DNA]</scope>
    <source>
        <strain evidence="7">UB2112</strain>
    </source>
</reference>
<dbReference type="GO" id="GO:0005783">
    <property type="term" value="C:endoplasmic reticulum"/>
    <property type="evidence" value="ECO:0007669"/>
    <property type="project" value="TreeGrafter"/>
</dbReference>
<evidence type="ECO:0000313" key="8">
    <source>
        <dbReference type="Proteomes" id="UP000658997"/>
    </source>
</evidence>
<dbReference type="AlphaFoldDB" id="A0A1K0H8E2"/>
<dbReference type="GO" id="GO:0003756">
    <property type="term" value="F:protein disulfide isomerase activity"/>
    <property type="evidence" value="ECO:0007669"/>
    <property type="project" value="TreeGrafter"/>
</dbReference>
<evidence type="ECO:0000256" key="3">
    <source>
        <dbReference type="SAM" id="SignalP"/>
    </source>
</evidence>
<evidence type="ECO:0000313" key="7">
    <source>
        <dbReference type="Proteomes" id="UP000179920"/>
    </source>
</evidence>
<comment type="similarity">
    <text evidence="1">Belongs to the protein disulfide isomerase family.</text>
</comment>
<gene>
    <name evidence="6" type="ORF">UBRO2_05858</name>
    <name evidence="5" type="ORF">UBRO_01539</name>
</gene>
<accession>A0A1K0H8E2</accession>
<feature type="signal peptide" evidence="3">
    <location>
        <begin position="1"/>
        <end position="25"/>
    </location>
</feature>
<organism evidence="5 7">
    <name type="scientific">Ustilago bromivora</name>
    <dbReference type="NCBI Taxonomy" id="307758"/>
    <lineage>
        <taxon>Eukaryota</taxon>
        <taxon>Fungi</taxon>
        <taxon>Dikarya</taxon>
        <taxon>Basidiomycota</taxon>
        <taxon>Ustilaginomycotina</taxon>
        <taxon>Ustilaginomycetes</taxon>
        <taxon>Ustilaginales</taxon>
        <taxon>Ustilaginaceae</taxon>
        <taxon>Ustilago</taxon>
    </lineage>
</organism>
<evidence type="ECO:0000256" key="2">
    <source>
        <dbReference type="ARBA" id="ARBA00022729"/>
    </source>
</evidence>
<reference evidence="6" key="3">
    <citation type="submission" date="2018-08" db="EMBL/GenBank/DDBJ databases">
        <authorList>
            <person name="Guldener U."/>
        </authorList>
    </citation>
    <scope>NUCLEOTIDE SEQUENCE</scope>
    <source>
        <strain evidence="6">UB2</strain>
    </source>
</reference>
<dbReference type="EMBL" id="LT558119">
    <property type="protein sequence ID" value="SAM76444.1"/>
    <property type="molecule type" value="Genomic_DNA"/>
</dbReference>
<dbReference type="Pfam" id="PF00085">
    <property type="entry name" value="Thioredoxin"/>
    <property type="match status" value="1"/>
</dbReference>
<sequence length="156" mass="17433">MTLTIRRLLIFASTLILLLTSTANAGPLLAYDDAVQSLTASNFTSSTETGMWFVEFYSPYCGHCKNFAPTFHDLAESSKHFEDSSNFHISRVNCIAQGDLCTRQNIEAYPSLELYRDGAWLESYTGGRSYEELEAFVRAVAADNRKWMSISGRFGG</sequence>
<dbReference type="Proteomes" id="UP000179920">
    <property type="component" value="Chromosome III"/>
</dbReference>
<reference evidence="5" key="1">
    <citation type="submission" date="2016-04" db="EMBL/GenBank/DDBJ databases">
        <authorList>
            <person name="Evans L.H."/>
            <person name="Alamgir A."/>
            <person name="Owens N."/>
            <person name="Weber N.D."/>
            <person name="Virtaneva K."/>
            <person name="Barbian K."/>
            <person name="Babar A."/>
            <person name="Rosenke K."/>
        </authorList>
    </citation>
    <scope>NUCLEOTIDE SEQUENCE</scope>
    <source>
        <strain evidence="5">UB2112</strain>
    </source>
</reference>
<dbReference type="EMBL" id="ULHB01000229">
    <property type="protein sequence ID" value="SYW86138.1"/>
    <property type="molecule type" value="Genomic_DNA"/>
</dbReference>
<dbReference type="PROSITE" id="PS51352">
    <property type="entry name" value="THIOREDOXIN_2"/>
    <property type="match status" value="1"/>
</dbReference>